<protein>
    <recommendedName>
        <fullName evidence="4">DUF4468 domain-containing protein</fullName>
    </recommendedName>
</protein>
<evidence type="ECO:0000313" key="2">
    <source>
        <dbReference type="EMBL" id="GAA4068119.1"/>
    </source>
</evidence>
<keyword evidence="1" id="KW-0732">Signal</keyword>
<gene>
    <name evidence="2" type="ORF">GCM10022389_11540</name>
</gene>
<comment type="caution">
    <text evidence="2">The sequence shown here is derived from an EMBL/GenBank/DDBJ whole genome shotgun (WGS) entry which is preliminary data.</text>
</comment>
<feature type="chain" id="PRO_5045864434" description="DUF4468 domain-containing protein" evidence="1">
    <location>
        <begin position="25"/>
        <end position="206"/>
    </location>
</feature>
<name>A0ABP7VIM1_9FLAO</name>
<keyword evidence="3" id="KW-1185">Reference proteome</keyword>
<evidence type="ECO:0000256" key="1">
    <source>
        <dbReference type="SAM" id="SignalP"/>
    </source>
</evidence>
<reference evidence="3" key="1">
    <citation type="journal article" date="2019" name="Int. J. Syst. Evol. Microbiol.">
        <title>The Global Catalogue of Microorganisms (GCM) 10K type strain sequencing project: providing services to taxonomists for standard genome sequencing and annotation.</title>
        <authorList>
            <consortium name="The Broad Institute Genomics Platform"/>
            <consortium name="The Broad Institute Genome Sequencing Center for Infectious Disease"/>
            <person name="Wu L."/>
            <person name="Ma J."/>
        </authorList>
    </citation>
    <scope>NUCLEOTIDE SEQUENCE [LARGE SCALE GENOMIC DNA]</scope>
    <source>
        <strain evidence="3">JCM 17069</strain>
    </source>
</reference>
<evidence type="ECO:0008006" key="4">
    <source>
        <dbReference type="Google" id="ProtNLM"/>
    </source>
</evidence>
<feature type="signal peptide" evidence="1">
    <location>
        <begin position="1"/>
        <end position="24"/>
    </location>
</feature>
<evidence type="ECO:0000313" key="3">
    <source>
        <dbReference type="Proteomes" id="UP001500367"/>
    </source>
</evidence>
<dbReference type="RefSeq" id="WP_344815795.1">
    <property type="nucleotide sequence ID" value="NZ_BAABCT010000002.1"/>
</dbReference>
<sequence>MKYSFLTNKSFYLLLLLFSVSTYSQTNFIVDKKGNKTIIRDDNAEIILIDKRISYTLVGKTWEKYIKFEDLDYARIGNTTLKAFKLNNKKKPEIYYVFAEKKDKKLIGLSWTVTSTAYNITLSRTFYQMHVIDNDDNIIESVGFTSKIKDGEVDDRVKLAPMIRNHFSDCPKLLEILNQYDSPSENNLISITGFFYNPIFTKCDEN</sequence>
<dbReference type="Proteomes" id="UP001500367">
    <property type="component" value="Unassembled WGS sequence"/>
</dbReference>
<organism evidence="2 3">
    <name type="scientific">Flavobacterium cheonanense</name>
    <dbReference type="NCBI Taxonomy" id="706183"/>
    <lineage>
        <taxon>Bacteria</taxon>
        <taxon>Pseudomonadati</taxon>
        <taxon>Bacteroidota</taxon>
        <taxon>Flavobacteriia</taxon>
        <taxon>Flavobacteriales</taxon>
        <taxon>Flavobacteriaceae</taxon>
        <taxon>Flavobacterium</taxon>
    </lineage>
</organism>
<dbReference type="EMBL" id="BAABCT010000002">
    <property type="protein sequence ID" value="GAA4068119.1"/>
    <property type="molecule type" value="Genomic_DNA"/>
</dbReference>
<accession>A0ABP7VIM1</accession>
<proteinExistence type="predicted"/>